<organism evidence="1 2">
    <name type="scientific">Musa balbisiana</name>
    <name type="common">Banana</name>
    <dbReference type="NCBI Taxonomy" id="52838"/>
    <lineage>
        <taxon>Eukaryota</taxon>
        <taxon>Viridiplantae</taxon>
        <taxon>Streptophyta</taxon>
        <taxon>Embryophyta</taxon>
        <taxon>Tracheophyta</taxon>
        <taxon>Spermatophyta</taxon>
        <taxon>Magnoliopsida</taxon>
        <taxon>Liliopsida</taxon>
        <taxon>Zingiberales</taxon>
        <taxon>Musaceae</taxon>
        <taxon>Musa</taxon>
    </lineage>
</organism>
<proteinExistence type="predicted"/>
<evidence type="ECO:0000313" key="1">
    <source>
        <dbReference type="EMBL" id="THU73128.1"/>
    </source>
</evidence>
<dbReference type="AlphaFoldDB" id="A0A4S8KDC7"/>
<reference evidence="1 2" key="1">
    <citation type="journal article" date="2019" name="Nat. Plants">
        <title>Genome sequencing of Musa balbisiana reveals subgenome evolution and function divergence in polyploid bananas.</title>
        <authorList>
            <person name="Yao X."/>
        </authorList>
    </citation>
    <scope>NUCLEOTIDE SEQUENCE [LARGE SCALE GENOMIC DNA]</scope>
    <source>
        <strain evidence="2">cv. DH-PKW</strain>
        <tissue evidence="1">Leaves</tissue>
    </source>
</reference>
<dbReference type="Proteomes" id="UP000317650">
    <property type="component" value="Chromosome 4"/>
</dbReference>
<name>A0A4S8KDC7_MUSBA</name>
<gene>
    <name evidence="1" type="ORF">C4D60_Mb04t19530</name>
</gene>
<protein>
    <submittedName>
        <fullName evidence="1">Uncharacterized protein</fullName>
    </submittedName>
</protein>
<sequence length="119" mass="13683">MQGFPGPLPDLAQLQSTMVAIERACSLIQMHMNPAEAEKIINPLRQSSMPYQTCRFILDPSRSMVRQVQILSVTIYQYLVLGEGRGRRRKRKEEEEEKRITPERGRWCTMGGEWITSSG</sequence>
<keyword evidence="2" id="KW-1185">Reference proteome</keyword>
<dbReference type="STRING" id="52838.A0A4S8KDC7"/>
<evidence type="ECO:0000313" key="2">
    <source>
        <dbReference type="Proteomes" id="UP000317650"/>
    </source>
</evidence>
<comment type="caution">
    <text evidence="1">The sequence shown here is derived from an EMBL/GenBank/DDBJ whole genome shotgun (WGS) entry which is preliminary data.</text>
</comment>
<dbReference type="EMBL" id="PYDT01000001">
    <property type="protein sequence ID" value="THU73128.1"/>
    <property type="molecule type" value="Genomic_DNA"/>
</dbReference>
<accession>A0A4S8KDC7</accession>